<accession>A0AAE0ZNM9</accession>
<name>A0AAE0ZNM9_9GAST</name>
<dbReference type="Proteomes" id="UP001283361">
    <property type="component" value="Unassembled WGS sequence"/>
</dbReference>
<evidence type="ECO:0000313" key="1">
    <source>
        <dbReference type="EMBL" id="KAK3772793.1"/>
    </source>
</evidence>
<sequence>MTCLIDGEGEKNKIAARKLEGKITLGVSTQVGGEDHSGSVDASWRGRSLWECRRKLEGKITLRVSTWEGEATLEKGDDGILVTFIDSSSREITSTYALIKFIFPRAHVHLRDFTPAETADSEDLVIAAI</sequence>
<proteinExistence type="predicted"/>
<organism evidence="1 2">
    <name type="scientific">Elysia crispata</name>
    <name type="common">lettuce slug</name>
    <dbReference type="NCBI Taxonomy" id="231223"/>
    <lineage>
        <taxon>Eukaryota</taxon>
        <taxon>Metazoa</taxon>
        <taxon>Spiralia</taxon>
        <taxon>Lophotrochozoa</taxon>
        <taxon>Mollusca</taxon>
        <taxon>Gastropoda</taxon>
        <taxon>Heterobranchia</taxon>
        <taxon>Euthyneura</taxon>
        <taxon>Panpulmonata</taxon>
        <taxon>Sacoglossa</taxon>
        <taxon>Placobranchoidea</taxon>
        <taxon>Plakobranchidae</taxon>
        <taxon>Elysia</taxon>
    </lineage>
</organism>
<gene>
    <name evidence="1" type="ORF">RRG08_049283</name>
</gene>
<reference evidence="1" key="1">
    <citation type="journal article" date="2023" name="G3 (Bethesda)">
        <title>A reference genome for the long-term kleptoplast-retaining sea slug Elysia crispata morphotype clarki.</title>
        <authorList>
            <person name="Eastman K.E."/>
            <person name="Pendleton A.L."/>
            <person name="Shaikh M.A."/>
            <person name="Suttiyut T."/>
            <person name="Ogas R."/>
            <person name="Tomko P."/>
            <person name="Gavelis G."/>
            <person name="Widhalm J.R."/>
            <person name="Wisecaver J.H."/>
        </authorList>
    </citation>
    <scope>NUCLEOTIDE SEQUENCE</scope>
    <source>
        <strain evidence="1">ECLA1</strain>
    </source>
</reference>
<comment type="caution">
    <text evidence="1">The sequence shown here is derived from an EMBL/GenBank/DDBJ whole genome shotgun (WGS) entry which is preliminary data.</text>
</comment>
<dbReference type="AlphaFoldDB" id="A0AAE0ZNM9"/>
<dbReference type="EMBL" id="JAWDGP010003606">
    <property type="protein sequence ID" value="KAK3772793.1"/>
    <property type="molecule type" value="Genomic_DNA"/>
</dbReference>
<protein>
    <submittedName>
        <fullName evidence="1">Uncharacterized protein</fullName>
    </submittedName>
</protein>
<evidence type="ECO:0000313" key="2">
    <source>
        <dbReference type="Proteomes" id="UP001283361"/>
    </source>
</evidence>
<keyword evidence="2" id="KW-1185">Reference proteome</keyword>